<organism evidence="3 4">
    <name type="scientific">Kocuria soli</name>
    <dbReference type="NCBI Taxonomy" id="2485125"/>
    <lineage>
        <taxon>Bacteria</taxon>
        <taxon>Bacillati</taxon>
        <taxon>Actinomycetota</taxon>
        <taxon>Actinomycetes</taxon>
        <taxon>Micrococcales</taxon>
        <taxon>Micrococcaceae</taxon>
        <taxon>Kocuria</taxon>
    </lineage>
</organism>
<evidence type="ECO:0000313" key="3">
    <source>
        <dbReference type="EMBL" id="ROZ62030.1"/>
    </source>
</evidence>
<protein>
    <recommendedName>
        <fullName evidence="5">DNA modification methylase</fullName>
    </recommendedName>
</protein>
<dbReference type="SUPFAM" id="SSF110087">
    <property type="entry name" value="DR1885-like metal-binding protein"/>
    <property type="match status" value="1"/>
</dbReference>
<evidence type="ECO:0008006" key="5">
    <source>
        <dbReference type="Google" id="ProtNLM"/>
    </source>
</evidence>
<dbReference type="RefSeq" id="WP_123826150.1">
    <property type="nucleotide sequence ID" value="NZ_RKMF01000015.1"/>
</dbReference>
<dbReference type="EMBL" id="RKMF01000015">
    <property type="protein sequence ID" value="ROZ62030.1"/>
    <property type="molecule type" value="Genomic_DNA"/>
</dbReference>
<dbReference type="AlphaFoldDB" id="A0A3N3ZMR2"/>
<dbReference type="PROSITE" id="PS51257">
    <property type="entry name" value="PROKAR_LIPOPROTEIN"/>
    <property type="match status" value="1"/>
</dbReference>
<sequence>MNIAARKQVRMVGLCAAVVAATVSVTGCSYVNPEATTLEYSGSDGLVEKIDDVSLNNILIVAKSEQDPGRVLGTVVNDSDQDITLELKTSEANAQIEVPADSETRLEDTDNQTLLEPAGAQPGEMVEVTFTTDGGSLTKSVPVLDHTFPRYAEYIPGGAPSTPGNPSNTPAPEGEEGGH</sequence>
<dbReference type="OrthoDB" id="3267550at2"/>
<evidence type="ECO:0000313" key="4">
    <source>
        <dbReference type="Proteomes" id="UP000270616"/>
    </source>
</evidence>
<name>A0A3N3ZMR2_9MICC</name>
<feature type="signal peptide" evidence="2">
    <location>
        <begin position="1"/>
        <end position="20"/>
    </location>
</feature>
<feature type="region of interest" description="Disordered" evidence="1">
    <location>
        <begin position="153"/>
        <end position="179"/>
    </location>
</feature>
<dbReference type="Proteomes" id="UP000270616">
    <property type="component" value="Unassembled WGS sequence"/>
</dbReference>
<accession>A0A3N3ZMR2</accession>
<reference evidence="3 4" key="1">
    <citation type="submission" date="2018-10" db="EMBL/GenBank/DDBJ databases">
        <title>Kocuria sp. M5W7-7, whole genome shotgun sequence.</title>
        <authorList>
            <person name="Tuo L."/>
        </authorList>
    </citation>
    <scope>NUCLEOTIDE SEQUENCE [LARGE SCALE GENOMIC DNA]</scope>
    <source>
        <strain evidence="3 4">M5W7-7</strain>
    </source>
</reference>
<evidence type="ECO:0000256" key="2">
    <source>
        <dbReference type="SAM" id="SignalP"/>
    </source>
</evidence>
<dbReference type="InterPro" id="IPR036182">
    <property type="entry name" value="PCuAC_sf"/>
</dbReference>
<gene>
    <name evidence="3" type="ORF">EDL96_11205</name>
</gene>
<comment type="caution">
    <text evidence="3">The sequence shown here is derived from an EMBL/GenBank/DDBJ whole genome shotgun (WGS) entry which is preliminary data.</text>
</comment>
<keyword evidence="2" id="KW-0732">Signal</keyword>
<feature type="chain" id="PRO_5039429639" description="DNA modification methylase" evidence="2">
    <location>
        <begin position="21"/>
        <end position="179"/>
    </location>
</feature>
<keyword evidence="4" id="KW-1185">Reference proteome</keyword>
<evidence type="ECO:0000256" key="1">
    <source>
        <dbReference type="SAM" id="MobiDB-lite"/>
    </source>
</evidence>
<proteinExistence type="predicted"/>